<organism evidence="1 2">
    <name type="scientific">Flavobacterium xueshanense</name>
    <dbReference type="NCBI Taxonomy" id="935223"/>
    <lineage>
        <taxon>Bacteria</taxon>
        <taxon>Pseudomonadati</taxon>
        <taxon>Bacteroidota</taxon>
        <taxon>Flavobacteriia</taxon>
        <taxon>Flavobacteriales</taxon>
        <taxon>Flavobacteriaceae</taxon>
        <taxon>Flavobacterium</taxon>
    </lineage>
</organism>
<gene>
    <name evidence="1" type="ORF">SAMN04488131_1112</name>
</gene>
<protein>
    <submittedName>
        <fullName evidence="1">Uncharacterized protein</fullName>
    </submittedName>
</protein>
<proteinExistence type="predicted"/>
<dbReference type="STRING" id="935223.SAMN04488131_1112"/>
<keyword evidence="2" id="KW-1185">Reference proteome</keyword>
<dbReference type="AlphaFoldDB" id="A0A1I2GNK1"/>
<dbReference type="Proteomes" id="UP000198596">
    <property type="component" value="Unassembled WGS sequence"/>
</dbReference>
<dbReference type="EMBL" id="FONQ01000011">
    <property type="protein sequence ID" value="SFF18848.1"/>
    <property type="molecule type" value="Genomic_DNA"/>
</dbReference>
<evidence type="ECO:0000313" key="1">
    <source>
        <dbReference type="EMBL" id="SFF18848.1"/>
    </source>
</evidence>
<dbReference type="OrthoDB" id="1267823at2"/>
<evidence type="ECO:0000313" key="2">
    <source>
        <dbReference type="Proteomes" id="UP000198596"/>
    </source>
</evidence>
<reference evidence="2" key="1">
    <citation type="submission" date="2016-10" db="EMBL/GenBank/DDBJ databases">
        <authorList>
            <person name="Varghese N."/>
            <person name="Submissions S."/>
        </authorList>
    </citation>
    <scope>NUCLEOTIDE SEQUENCE [LARGE SCALE GENOMIC DNA]</scope>
    <source>
        <strain evidence="2">CGMCC 1.9227</strain>
    </source>
</reference>
<sequence length="106" mass="11663">MSKTCSIIFNTKTSEIKTIESIALVIFLLVVSTTISHEQVSINTVKTSHGVIIQNSGEYKIEMVARENNISFYVLNAKGKMVSNKKITGSAVFTFFNKTKATNPVS</sequence>
<dbReference type="RefSeq" id="WP_091206003.1">
    <property type="nucleotide sequence ID" value="NZ_FONQ01000011.1"/>
</dbReference>
<accession>A0A1I2GNK1</accession>
<name>A0A1I2GNK1_9FLAO</name>